<sequence length="480" mass="51017">MGRRIPMWQILLVLLVLMLTLAWTILGTEGYVHIPLVISAIFGAIIAIANGFKWSYIEKGIINNIGRSMQAILILLTVGMLIATWIAAGIVPAMIYYGLMILSPGIFLVATCLICAIVALATGSSWTTAGTVGIALIGVGAGLGISLPMAAGAIISGAYFGDKMSPLSDTTNLAPAMAGSTLFDHVRHMIFTTGPSLIISLIIYGVLGMGHAGQNVDLSGVTVIMDGLKENFYISPILIIPPLLVIAMVIFKVPALPGLIGGVILGVICAVAFQGANLGELVTITAYEGFVSETGNEFIDSLLSRGGLSSMYYTVGLIMCAMCIGGVLDSTDMLKILCESLLKLAKGTGSLVVITIITCIGVNIAASDQYLSIVLPGRMYKTAYEDRRLKNKNLSRVLEDSGTLTSPLVPWNTCGTYQATTLGVATFAYAPYCFLNIINPLVSIFYGFTGITMEKMTDEEYNACIRQRELDAELALKSME</sequence>
<feature type="transmembrane region" description="Helical" evidence="9">
    <location>
        <begin position="101"/>
        <end position="122"/>
    </location>
</feature>
<feature type="transmembrane region" description="Helical" evidence="9">
    <location>
        <begin position="72"/>
        <end position="95"/>
    </location>
</feature>
<keyword evidence="7 9" id="KW-0472">Membrane</keyword>
<comment type="subcellular location">
    <subcellularLocation>
        <location evidence="1">Cell membrane</location>
        <topology evidence="1">Multi-pass membrane protein</topology>
    </subcellularLocation>
</comment>
<dbReference type="AlphaFoldDB" id="A0A8J7W7V2"/>
<evidence type="ECO:0000313" key="12">
    <source>
        <dbReference type="Proteomes" id="UP000675664"/>
    </source>
</evidence>
<keyword evidence="12" id="KW-1185">Reference proteome</keyword>
<dbReference type="PANTHER" id="PTHR33451">
    <property type="entry name" value="MALATE-2H(+)/NA(+)-LACTATE ANTIPORTER"/>
    <property type="match status" value="1"/>
</dbReference>
<dbReference type="NCBIfam" id="TIGR00931">
    <property type="entry name" value="antiport_nhaC"/>
    <property type="match status" value="1"/>
</dbReference>
<dbReference type="Proteomes" id="UP000675664">
    <property type="component" value="Unassembled WGS sequence"/>
</dbReference>
<gene>
    <name evidence="11" type="primary">nhaC</name>
    <name evidence="11" type="ORF">KCX82_22460</name>
</gene>
<dbReference type="InterPro" id="IPR004770">
    <property type="entry name" value="Na/H_antiport_NhaC"/>
</dbReference>
<reference evidence="11" key="2">
    <citation type="submission" date="2021-04" db="EMBL/GenBank/DDBJ databases">
        <authorList>
            <person name="Liu J."/>
        </authorList>
    </citation>
    <scope>NUCLEOTIDE SEQUENCE</scope>
    <source>
        <strain evidence="11">BAD-6</strain>
    </source>
</reference>
<dbReference type="InterPro" id="IPR052180">
    <property type="entry name" value="NhaC_Na-H+_Antiporter"/>
</dbReference>
<evidence type="ECO:0000313" key="11">
    <source>
        <dbReference type="EMBL" id="MBR0600633.1"/>
    </source>
</evidence>
<evidence type="ECO:0000256" key="9">
    <source>
        <dbReference type="SAM" id="Phobius"/>
    </source>
</evidence>
<dbReference type="GO" id="GO:0015297">
    <property type="term" value="F:antiporter activity"/>
    <property type="evidence" value="ECO:0007669"/>
    <property type="project" value="UniProtKB-KW"/>
</dbReference>
<evidence type="ECO:0000256" key="4">
    <source>
        <dbReference type="ARBA" id="ARBA00022475"/>
    </source>
</evidence>
<evidence type="ECO:0000256" key="8">
    <source>
        <dbReference type="ARBA" id="ARBA00038435"/>
    </source>
</evidence>
<evidence type="ECO:0000259" key="10">
    <source>
        <dbReference type="Pfam" id="PF03553"/>
    </source>
</evidence>
<proteinExistence type="inferred from homology"/>
<comment type="similarity">
    <text evidence="8">Belongs to the NhaC Na(+)/H(+) (TC 2.A.35) antiporter family.</text>
</comment>
<evidence type="ECO:0000256" key="5">
    <source>
        <dbReference type="ARBA" id="ARBA00022692"/>
    </source>
</evidence>
<accession>A0A8J7W7V2</accession>
<feature type="transmembrane region" description="Helical" evidence="9">
    <location>
        <begin position="349"/>
        <end position="366"/>
    </location>
</feature>
<feature type="transmembrane region" description="Helical" evidence="9">
    <location>
        <begin position="134"/>
        <end position="160"/>
    </location>
</feature>
<feature type="domain" description="Na+/H+ antiporter NhaC-like C-terminal" evidence="10">
    <location>
        <begin position="157"/>
        <end position="451"/>
    </location>
</feature>
<protein>
    <submittedName>
        <fullName evidence="11">Na+/H+ antiporter NhaC</fullName>
    </submittedName>
</protein>
<feature type="transmembrane region" description="Helical" evidence="9">
    <location>
        <begin position="232"/>
        <end position="251"/>
    </location>
</feature>
<dbReference type="Pfam" id="PF03553">
    <property type="entry name" value="Na_H_antiporter"/>
    <property type="match status" value="1"/>
</dbReference>
<organism evidence="11 12">
    <name type="scientific">Sinanaerobacter chloroacetimidivorans</name>
    <dbReference type="NCBI Taxonomy" id="2818044"/>
    <lineage>
        <taxon>Bacteria</taxon>
        <taxon>Bacillati</taxon>
        <taxon>Bacillota</taxon>
        <taxon>Clostridia</taxon>
        <taxon>Peptostreptococcales</taxon>
        <taxon>Anaerovoracaceae</taxon>
        <taxon>Sinanaerobacter</taxon>
    </lineage>
</organism>
<keyword evidence="3" id="KW-0050">Antiport</keyword>
<keyword evidence="4" id="KW-1003">Cell membrane</keyword>
<keyword evidence="6 9" id="KW-1133">Transmembrane helix</keyword>
<feature type="transmembrane region" description="Helical" evidence="9">
    <location>
        <begin position="429"/>
        <end position="448"/>
    </location>
</feature>
<dbReference type="InterPro" id="IPR018461">
    <property type="entry name" value="Na/H_Antiport_NhaC-like_C"/>
</dbReference>
<evidence type="ECO:0000256" key="2">
    <source>
        <dbReference type="ARBA" id="ARBA00022448"/>
    </source>
</evidence>
<comment type="caution">
    <text evidence="11">The sequence shown here is derived from an EMBL/GenBank/DDBJ whole genome shotgun (WGS) entry which is preliminary data.</text>
</comment>
<keyword evidence="2" id="KW-0813">Transport</keyword>
<feature type="transmembrane region" description="Helical" evidence="9">
    <location>
        <begin position="32"/>
        <end position="52"/>
    </location>
</feature>
<dbReference type="PANTHER" id="PTHR33451:SF3">
    <property type="entry name" value="MALATE-2H(+)_NA(+)-LACTATE ANTIPORTER"/>
    <property type="match status" value="1"/>
</dbReference>
<dbReference type="RefSeq" id="WP_227020716.1">
    <property type="nucleotide sequence ID" value="NZ_JAGSND010000042.1"/>
</dbReference>
<reference evidence="11" key="1">
    <citation type="submission" date="2021-04" db="EMBL/GenBank/DDBJ databases">
        <title>Sinoanaerobacter chloroacetimidivorans sp. nov., an obligate anaerobic bacterium isolated from anaerobic sludge.</title>
        <authorList>
            <person name="Bao Y."/>
        </authorList>
    </citation>
    <scope>NUCLEOTIDE SEQUENCE</scope>
    <source>
        <strain evidence="11">BAD-6</strain>
    </source>
</reference>
<name>A0A8J7W7V2_9FIRM</name>
<evidence type="ECO:0000256" key="1">
    <source>
        <dbReference type="ARBA" id="ARBA00004651"/>
    </source>
</evidence>
<dbReference type="GO" id="GO:0005886">
    <property type="term" value="C:plasma membrane"/>
    <property type="evidence" value="ECO:0007669"/>
    <property type="project" value="UniProtKB-SubCell"/>
</dbReference>
<keyword evidence="5 9" id="KW-0812">Transmembrane</keyword>
<feature type="transmembrane region" description="Helical" evidence="9">
    <location>
        <begin position="7"/>
        <end position="26"/>
    </location>
</feature>
<feature type="transmembrane region" description="Helical" evidence="9">
    <location>
        <begin position="310"/>
        <end position="328"/>
    </location>
</feature>
<evidence type="ECO:0000256" key="6">
    <source>
        <dbReference type="ARBA" id="ARBA00022989"/>
    </source>
</evidence>
<evidence type="ECO:0000256" key="7">
    <source>
        <dbReference type="ARBA" id="ARBA00023136"/>
    </source>
</evidence>
<dbReference type="EMBL" id="JAGSND010000042">
    <property type="protein sequence ID" value="MBR0600633.1"/>
    <property type="molecule type" value="Genomic_DNA"/>
</dbReference>
<evidence type="ECO:0000256" key="3">
    <source>
        <dbReference type="ARBA" id="ARBA00022449"/>
    </source>
</evidence>